<proteinExistence type="predicted"/>
<organism evidence="1 2">
    <name type="scientific">Levilinea saccharolytica</name>
    <dbReference type="NCBI Taxonomy" id="229921"/>
    <lineage>
        <taxon>Bacteria</taxon>
        <taxon>Bacillati</taxon>
        <taxon>Chloroflexota</taxon>
        <taxon>Anaerolineae</taxon>
        <taxon>Anaerolineales</taxon>
        <taxon>Anaerolineaceae</taxon>
        <taxon>Levilinea</taxon>
    </lineage>
</organism>
<reference evidence="1 2" key="1">
    <citation type="submission" date="2015-07" db="EMBL/GenBank/DDBJ databases">
        <title>Genome sequence of Levilinea saccharolytica DSM 16555.</title>
        <authorList>
            <person name="Hemp J."/>
            <person name="Ward L.M."/>
            <person name="Pace L.A."/>
            <person name="Fischer W.W."/>
        </authorList>
    </citation>
    <scope>NUCLEOTIDE SEQUENCE [LARGE SCALE GENOMIC DNA]</scope>
    <source>
        <strain evidence="1 2">KIBI-1</strain>
    </source>
</reference>
<gene>
    <name evidence="1" type="ORF">ADN01_05560</name>
</gene>
<evidence type="ECO:0000313" key="1">
    <source>
        <dbReference type="EMBL" id="KPL86610.1"/>
    </source>
</evidence>
<protein>
    <submittedName>
        <fullName evidence="1">Uncharacterized protein</fullName>
    </submittedName>
</protein>
<accession>A0A0N8GRI7</accession>
<dbReference type="STRING" id="229921.ADN01_05560"/>
<dbReference type="Proteomes" id="UP000050501">
    <property type="component" value="Unassembled WGS sequence"/>
</dbReference>
<evidence type="ECO:0000313" key="2">
    <source>
        <dbReference type="Proteomes" id="UP000050501"/>
    </source>
</evidence>
<dbReference type="AlphaFoldDB" id="A0A0N8GRI7"/>
<comment type="caution">
    <text evidence="1">The sequence shown here is derived from an EMBL/GenBank/DDBJ whole genome shotgun (WGS) entry which is preliminary data.</text>
</comment>
<keyword evidence="2" id="KW-1185">Reference proteome</keyword>
<sequence>MIALTSHDFCFFNSIKYISGNKYPVTGFARAFKDPLFYQFINIPFSSWIRQSKFLFNRAYRNERPGKKQIHNLE</sequence>
<name>A0A0N8GRI7_9CHLR</name>
<dbReference type="EMBL" id="LGCM01000022">
    <property type="protein sequence ID" value="KPL86610.1"/>
    <property type="molecule type" value="Genomic_DNA"/>
</dbReference>